<dbReference type="GO" id="GO:0022857">
    <property type="term" value="F:transmembrane transporter activity"/>
    <property type="evidence" value="ECO:0007669"/>
    <property type="project" value="InterPro"/>
</dbReference>
<evidence type="ECO:0000259" key="6">
    <source>
        <dbReference type="Pfam" id="PF25917"/>
    </source>
</evidence>
<dbReference type="NCBIfam" id="TIGR01730">
    <property type="entry name" value="RND_mfp"/>
    <property type="match status" value="1"/>
</dbReference>
<gene>
    <name evidence="9" type="ORF">CJU94_08675</name>
</gene>
<sequence length="410" mass="42359">MRVERVPFRLISAATAAVLLAACGPKQSAPPPQTPEVGVVTVQPTAVPVVTELPGRTSAFLVAQVRARVDGIVLRREFTEGSQVKAGQRLYKIDPAPYIATLNNAKATLAKAQANLVSTTAQANRYKVLVAANAVSKQDYDNAVASEGQAAADVAAGKAAVDTAQINLGYTDVVSPVSGQIGVSQVTPGAYVQASAATLMATVQTLDPVYVDLTQSSLDGLKLRREMQEGRLKTSGPDAAKVSLILEDGRTYSEKGKLQFTDVTVDQGTGSVTVRAIFKNTDKVLLPGMFVRARIEEGVNDNALVVPQVGVTHDQKGQPTALVVGNDNKVALRQLTTSGTYGSNWVVESGLNPGDRVIVQGTDKARPGMQVKTVAAQLPATPASGAPAQGAPAASGAAQTAQPASAASGA</sequence>
<feature type="domain" description="Multidrug resistance protein MdtA-like C-terminal permuted SH3" evidence="8">
    <location>
        <begin position="302"/>
        <end position="364"/>
    </location>
</feature>
<dbReference type="Gene3D" id="1.10.287.470">
    <property type="entry name" value="Helix hairpin bin"/>
    <property type="match status" value="1"/>
</dbReference>
<evidence type="ECO:0000313" key="9">
    <source>
        <dbReference type="EMBL" id="ASV98236.1"/>
    </source>
</evidence>
<dbReference type="Proteomes" id="UP000215158">
    <property type="component" value="Chromosome 1"/>
</dbReference>
<name>A0A248VGS9_9BURK</name>
<evidence type="ECO:0000313" key="10">
    <source>
        <dbReference type="Proteomes" id="UP000215158"/>
    </source>
</evidence>
<keyword evidence="4" id="KW-0732">Signal</keyword>
<dbReference type="SUPFAM" id="SSF111369">
    <property type="entry name" value="HlyD-like secretion proteins"/>
    <property type="match status" value="1"/>
</dbReference>
<dbReference type="GO" id="GO:0005886">
    <property type="term" value="C:plasma membrane"/>
    <property type="evidence" value="ECO:0007669"/>
    <property type="project" value="UniProtKB-SubCell"/>
</dbReference>
<evidence type="ECO:0000256" key="2">
    <source>
        <dbReference type="ARBA" id="ARBA00009477"/>
    </source>
</evidence>
<dbReference type="InterPro" id="IPR058625">
    <property type="entry name" value="MdtA-like_BSH"/>
</dbReference>
<dbReference type="InterPro" id="IPR058627">
    <property type="entry name" value="MdtA-like_C"/>
</dbReference>
<dbReference type="PANTHER" id="PTHR30158">
    <property type="entry name" value="ACRA/E-RELATED COMPONENT OF DRUG EFFLUX TRANSPORTER"/>
    <property type="match status" value="1"/>
</dbReference>
<keyword evidence="10" id="KW-1185">Reference proteome</keyword>
<dbReference type="PANTHER" id="PTHR30158:SF3">
    <property type="entry name" value="MULTIDRUG EFFLUX PUMP SUBUNIT ACRA-RELATED"/>
    <property type="match status" value="1"/>
</dbReference>
<dbReference type="Pfam" id="PF25967">
    <property type="entry name" value="RND-MFP_C"/>
    <property type="match status" value="1"/>
</dbReference>
<dbReference type="InterPro" id="IPR006143">
    <property type="entry name" value="RND_pump_MFP"/>
</dbReference>
<evidence type="ECO:0000259" key="8">
    <source>
        <dbReference type="Pfam" id="PF25967"/>
    </source>
</evidence>
<dbReference type="KEGG" id="parb:CJU94_08675"/>
<feature type="chain" id="PRO_5013055065" evidence="4">
    <location>
        <begin position="29"/>
        <end position="410"/>
    </location>
</feature>
<feature type="signal peptide" evidence="4">
    <location>
        <begin position="1"/>
        <end position="28"/>
    </location>
</feature>
<dbReference type="Pfam" id="PF25876">
    <property type="entry name" value="HH_MFP_RND"/>
    <property type="match status" value="1"/>
</dbReference>
<accession>A0A248VGS9</accession>
<evidence type="ECO:0000256" key="3">
    <source>
        <dbReference type="SAM" id="MobiDB-lite"/>
    </source>
</evidence>
<comment type="subcellular location">
    <subcellularLocation>
        <location evidence="1">Cell envelope</location>
    </subcellularLocation>
</comment>
<dbReference type="EMBL" id="CP022989">
    <property type="protein sequence ID" value="ASV98236.1"/>
    <property type="molecule type" value="Genomic_DNA"/>
</dbReference>
<reference evidence="9 10" key="1">
    <citation type="submission" date="2017-08" db="EMBL/GenBank/DDBJ databases">
        <title>Identification and genetic characteristics of simultaneous BTEX- and naphthalene-degrading Paraburkholderia sp. BN5 isolated from petroleum-contaminated soil.</title>
        <authorList>
            <person name="Lee Y."/>
            <person name="Jeon C.O."/>
        </authorList>
    </citation>
    <scope>NUCLEOTIDE SEQUENCE [LARGE SCALE GENOMIC DNA]</scope>
    <source>
        <strain evidence="9 10">BN5</strain>
    </source>
</reference>
<dbReference type="RefSeq" id="WP_095418336.1">
    <property type="nucleotide sequence ID" value="NZ_CP022989.1"/>
</dbReference>
<comment type="similarity">
    <text evidence="2">Belongs to the membrane fusion protein (MFP) (TC 8.A.1) family.</text>
</comment>
<dbReference type="Pfam" id="PF25944">
    <property type="entry name" value="Beta-barrel_RND"/>
    <property type="match status" value="1"/>
</dbReference>
<dbReference type="PROSITE" id="PS51257">
    <property type="entry name" value="PROKAR_LIPOPROTEIN"/>
    <property type="match status" value="1"/>
</dbReference>
<evidence type="ECO:0000256" key="4">
    <source>
        <dbReference type="SAM" id="SignalP"/>
    </source>
</evidence>
<dbReference type="InterPro" id="IPR058626">
    <property type="entry name" value="MdtA-like_b-barrel"/>
</dbReference>
<dbReference type="OrthoDB" id="9783047at2"/>
<organism evidence="9 10">
    <name type="scientific">Paraburkholderia aromaticivorans</name>
    <dbReference type="NCBI Taxonomy" id="2026199"/>
    <lineage>
        <taxon>Bacteria</taxon>
        <taxon>Pseudomonadati</taxon>
        <taxon>Pseudomonadota</taxon>
        <taxon>Betaproteobacteria</taxon>
        <taxon>Burkholderiales</taxon>
        <taxon>Burkholderiaceae</taxon>
        <taxon>Paraburkholderia</taxon>
    </lineage>
</organism>
<dbReference type="GO" id="GO:0046677">
    <property type="term" value="P:response to antibiotic"/>
    <property type="evidence" value="ECO:0007669"/>
    <property type="project" value="TreeGrafter"/>
</dbReference>
<dbReference type="Pfam" id="PF25917">
    <property type="entry name" value="BSH_RND"/>
    <property type="match status" value="1"/>
</dbReference>
<feature type="region of interest" description="Disordered" evidence="3">
    <location>
        <begin position="381"/>
        <end position="410"/>
    </location>
</feature>
<feature type="domain" description="Multidrug resistance protein MdtA-like alpha-helical hairpin" evidence="5">
    <location>
        <begin position="101"/>
        <end position="171"/>
    </location>
</feature>
<proteinExistence type="inferred from homology"/>
<protein>
    <submittedName>
        <fullName evidence="9">Efflux transporter periplasmic adaptor subunit</fullName>
    </submittedName>
</protein>
<evidence type="ECO:0000256" key="1">
    <source>
        <dbReference type="ARBA" id="ARBA00004196"/>
    </source>
</evidence>
<feature type="domain" description="Multidrug resistance protein MdtA-like barrel-sandwich hybrid" evidence="6">
    <location>
        <begin position="62"/>
        <end position="204"/>
    </location>
</feature>
<evidence type="ECO:0000259" key="5">
    <source>
        <dbReference type="Pfam" id="PF25876"/>
    </source>
</evidence>
<dbReference type="FunFam" id="2.40.420.20:FF:000001">
    <property type="entry name" value="Efflux RND transporter periplasmic adaptor subunit"/>
    <property type="match status" value="1"/>
</dbReference>
<dbReference type="InterPro" id="IPR058624">
    <property type="entry name" value="MdtA-like_HH"/>
</dbReference>
<dbReference type="AlphaFoldDB" id="A0A248VGS9"/>
<dbReference type="Gene3D" id="2.40.30.170">
    <property type="match status" value="1"/>
</dbReference>
<dbReference type="Gene3D" id="2.40.420.20">
    <property type="match status" value="1"/>
</dbReference>
<dbReference type="Gene3D" id="2.40.50.100">
    <property type="match status" value="1"/>
</dbReference>
<feature type="domain" description="Multidrug resistance protein MdtA-like beta-barrel" evidence="7">
    <location>
        <begin position="208"/>
        <end position="298"/>
    </location>
</feature>
<evidence type="ECO:0000259" key="7">
    <source>
        <dbReference type="Pfam" id="PF25944"/>
    </source>
</evidence>